<dbReference type="SUPFAM" id="SSF50978">
    <property type="entry name" value="WD40 repeat-like"/>
    <property type="match status" value="2"/>
</dbReference>
<evidence type="ECO:0000313" key="6">
    <source>
        <dbReference type="Proteomes" id="UP000719766"/>
    </source>
</evidence>
<dbReference type="RefSeq" id="XP_041155161.1">
    <property type="nucleotide sequence ID" value="XM_041298590.1"/>
</dbReference>
<dbReference type="Pfam" id="PF07676">
    <property type="entry name" value="PD40"/>
    <property type="match status" value="1"/>
</dbReference>
<comment type="caution">
    <text evidence="5">The sequence shown here is derived from an EMBL/GenBank/DDBJ whole genome shotgun (WGS) entry which is preliminary data.</text>
</comment>
<dbReference type="EMBL" id="JABBWE010000074">
    <property type="protein sequence ID" value="KAG1787855.1"/>
    <property type="molecule type" value="Genomic_DNA"/>
</dbReference>
<dbReference type="PANTHER" id="PTHR22746">
    <property type="entry name" value="RAB6A-GEF COMPLEX PARTNER PROTEIN 1"/>
    <property type="match status" value="1"/>
</dbReference>
<dbReference type="Gene3D" id="2.130.10.10">
    <property type="entry name" value="YVTN repeat-like/Quinoprotein amine dehydrogenase"/>
    <property type="match status" value="1"/>
</dbReference>
<dbReference type="AlphaFoldDB" id="A0A9P7AFP3"/>
<evidence type="ECO:0000313" key="5">
    <source>
        <dbReference type="EMBL" id="KAG1787855.1"/>
    </source>
</evidence>
<dbReference type="Pfam" id="PF25440">
    <property type="entry name" value="Beta-prop_RIC1_2nd"/>
    <property type="match status" value="1"/>
</dbReference>
<dbReference type="InterPro" id="IPR015943">
    <property type="entry name" value="WD40/YVTN_repeat-like_dom_sf"/>
</dbReference>
<dbReference type="GO" id="GO:0034066">
    <property type="term" value="C:Ric1-Rgp1 guanyl-nucleotide exchange factor complex"/>
    <property type="evidence" value="ECO:0007669"/>
    <property type="project" value="InterPro"/>
</dbReference>
<dbReference type="GO" id="GO:0006886">
    <property type="term" value="P:intracellular protein transport"/>
    <property type="evidence" value="ECO:0007669"/>
    <property type="project" value="InterPro"/>
</dbReference>
<dbReference type="InterPro" id="IPR040096">
    <property type="entry name" value="Ric1"/>
</dbReference>
<dbReference type="GeneID" id="64592354"/>
<proteinExistence type="predicted"/>
<evidence type="ECO:0000256" key="3">
    <source>
        <dbReference type="SAM" id="MobiDB-lite"/>
    </source>
</evidence>
<feature type="compositionally biased region" description="Polar residues" evidence="3">
    <location>
        <begin position="260"/>
        <end position="279"/>
    </location>
</feature>
<dbReference type="InterPro" id="IPR009771">
    <property type="entry name" value="RIC1_C"/>
</dbReference>
<feature type="region of interest" description="Disordered" evidence="3">
    <location>
        <begin position="247"/>
        <end position="280"/>
    </location>
</feature>
<organism evidence="5 6">
    <name type="scientific">Suillus plorans</name>
    <dbReference type="NCBI Taxonomy" id="116603"/>
    <lineage>
        <taxon>Eukaryota</taxon>
        <taxon>Fungi</taxon>
        <taxon>Dikarya</taxon>
        <taxon>Basidiomycota</taxon>
        <taxon>Agaricomycotina</taxon>
        <taxon>Agaricomycetes</taxon>
        <taxon>Agaricomycetidae</taxon>
        <taxon>Boletales</taxon>
        <taxon>Suillineae</taxon>
        <taxon>Suillaceae</taxon>
        <taxon>Suillus</taxon>
    </lineage>
</organism>
<keyword evidence="2" id="KW-0472">Membrane</keyword>
<accession>A0A9P7AFP3</accession>
<dbReference type="InterPro" id="IPR011659">
    <property type="entry name" value="WD40"/>
</dbReference>
<evidence type="ECO:0000259" key="4">
    <source>
        <dbReference type="Pfam" id="PF07064"/>
    </source>
</evidence>
<dbReference type="GO" id="GO:0005829">
    <property type="term" value="C:cytosol"/>
    <property type="evidence" value="ECO:0007669"/>
    <property type="project" value="TreeGrafter"/>
</dbReference>
<evidence type="ECO:0000256" key="2">
    <source>
        <dbReference type="ARBA" id="ARBA00023136"/>
    </source>
</evidence>
<dbReference type="GO" id="GO:0000139">
    <property type="term" value="C:Golgi membrane"/>
    <property type="evidence" value="ECO:0007669"/>
    <property type="project" value="TreeGrafter"/>
</dbReference>
<dbReference type="InterPro" id="IPR036322">
    <property type="entry name" value="WD40_repeat_dom_sf"/>
</dbReference>
<gene>
    <name evidence="5" type="ORF">HD556DRAFT_1246201</name>
</gene>
<comment type="subcellular location">
    <subcellularLocation>
        <location evidence="1">Membrane</location>
    </subcellularLocation>
</comment>
<sequence>MYFPTSAARQLLTVPALPDVTPEPVLCFEASPRKSLFCLLTRSSLTVWRVRPSAPLAHISRAETSLLEHGDNTTVTWSPDGSRIVIQTTMSYLILVTVDYVPDVSVYQPSHMGPSVQRNFLPGPGEGIPLQSLSLALEGVICTEGQVLSVSPRKNCIIFSTSSPPSVQRIPWPVYDESDIEEQTARRSLMGHDTWILNDLELPWLLDPDVTVTKLLQHSISGVETWITSDGRAYFVRLQESRYSENVSELDEEETEKVGCSSSTSNLANGTSIDSSGSQPHYHWEGTCIHDFDVPRWVQKQRSTDDGSGQSSSTYVEPRRAMAIAVNTRFSLVAVGTQNGSIEFTSFPTPDEPTPIPKVIDIPNPYNRLSGSVTAMEWSSDGYVLAAGWTHGWAIFSVGGRCLASSFGVEDHIDGDRFQDTFMHAVENLFWAPGNFELVVLTPSGIKPDGQVFVLPFAKSATTCQHSPDNTRYAFLQMDDRALVYRGAEQPDMSVINPESDVWQHIKIPQSYLATNWPIKYSALSSDGRLIAIAGRRGLVHYSSTSGRWKIFSNIVQEQAFTVKGGLLWFHHVLIVAVEISKSYQIRLYSRDMELSNQNVLHREVLMSPVIILSLVDNSLLVYTADNMLSHYLIIPTADTIKLHLCGSITFDGIIASPSAVRALSWMIPNTQKRLGDPVDDLAVATVLMVVGGQLVLLRPRTSGTQEVNYDMQIFAERIEFCWIHLRGIGALENSLWGYDGQNMRVWLNALAIESSGSADKPSSVKESVSIPLDFYPLSVLMDKGIIIGAEHEAATRMNLSFVMFRHATSSHLFLHHVLRYHLESGQVKEAVTLAKHYQHLVFFAHALEILLHTVVESECTVDSEDPSTSASPESGTLTAVIEFLDHFDASLDVVVGCARKTEMTRWKRLFSIVGNPHALFETCLASKRLKTAGSYLLVLHNLEQLDENNKDAVRLLKCAVKAQDWQLCRELLRFLHSIDDTGKALRHALSETSLVAQKRVMVP</sequence>
<dbReference type="PANTHER" id="PTHR22746:SF10">
    <property type="entry name" value="GUANINE NUCLEOTIDE EXCHANGE FACTOR SUBUNIT RIC1"/>
    <property type="match status" value="1"/>
</dbReference>
<protein>
    <submittedName>
        <fullName evidence="5">RIC1-domain-containing protein</fullName>
    </submittedName>
</protein>
<dbReference type="Proteomes" id="UP000719766">
    <property type="component" value="Unassembled WGS sequence"/>
</dbReference>
<reference evidence="5" key="1">
    <citation type="journal article" date="2020" name="New Phytol.">
        <title>Comparative genomics reveals dynamic genome evolution in host specialist ectomycorrhizal fungi.</title>
        <authorList>
            <person name="Lofgren L.A."/>
            <person name="Nguyen N.H."/>
            <person name="Vilgalys R."/>
            <person name="Ruytinx J."/>
            <person name="Liao H.L."/>
            <person name="Branco S."/>
            <person name="Kuo A."/>
            <person name="LaButti K."/>
            <person name="Lipzen A."/>
            <person name="Andreopoulos W."/>
            <person name="Pangilinan J."/>
            <person name="Riley R."/>
            <person name="Hundley H."/>
            <person name="Na H."/>
            <person name="Barry K."/>
            <person name="Grigoriev I.V."/>
            <person name="Stajich J.E."/>
            <person name="Kennedy P.G."/>
        </authorList>
    </citation>
    <scope>NUCLEOTIDE SEQUENCE</scope>
    <source>
        <strain evidence="5">S12</strain>
    </source>
</reference>
<dbReference type="GO" id="GO:0042147">
    <property type="term" value="P:retrograde transport, endosome to Golgi"/>
    <property type="evidence" value="ECO:0007669"/>
    <property type="project" value="TreeGrafter"/>
</dbReference>
<feature type="domain" description="RIC1 C-terminal alpha solenoid region" evidence="4">
    <location>
        <begin position="816"/>
        <end position="993"/>
    </location>
</feature>
<dbReference type="Pfam" id="PF07064">
    <property type="entry name" value="RIC1"/>
    <property type="match status" value="1"/>
</dbReference>
<name>A0A9P7AFP3_9AGAM</name>
<keyword evidence="6" id="KW-1185">Reference proteome</keyword>
<evidence type="ECO:0000256" key="1">
    <source>
        <dbReference type="ARBA" id="ARBA00004370"/>
    </source>
</evidence>
<dbReference type="OrthoDB" id="67540at2759"/>